<sequence>MFKESHANARRLANPRELRRLVSAAIALFALIFAGLAAKATVQTNRAQQQTLELQRRQFEDSQHSALRAQAEKVAAWYELRRNQIAKFGAMTSDMFVLQNGSDLPIYDVWVAASAPAWQVDYIAVEHDDVIPPGTHDIEMTDTQELGQATHLSIRIIVLFRDAAGRYWIRRENGMLEESDEDAWDYERRVLDQSRDSNPLTANEEPSQ</sequence>
<proteinExistence type="predicted"/>
<protein>
    <submittedName>
        <fullName evidence="1">Uncharacterized protein</fullName>
    </submittedName>
</protein>
<accession>A0ABP9NIZ5</accession>
<organism evidence="1 2">
    <name type="scientific">Pseudonocardia adelaidensis</name>
    <dbReference type="NCBI Taxonomy" id="648754"/>
    <lineage>
        <taxon>Bacteria</taxon>
        <taxon>Bacillati</taxon>
        <taxon>Actinomycetota</taxon>
        <taxon>Actinomycetes</taxon>
        <taxon>Pseudonocardiales</taxon>
        <taxon>Pseudonocardiaceae</taxon>
        <taxon>Pseudonocardia</taxon>
    </lineage>
</organism>
<reference evidence="2" key="1">
    <citation type="journal article" date="2019" name="Int. J. Syst. Evol. Microbiol.">
        <title>The Global Catalogue of Microorganisms (GCM) 10K type strain sequencing project: providing services to taxonomists for standard genome sequencing and annotation.</title>
        <authorList>
            <consortium name="The Broad Institute Genomics Platform"/>
            <consortium name="The Broad Institute Genome Sequencing Center for Infectious Disease"/>
            <person name="Wu L."/>
            <person name="Ma J."/>
        </authorList>
    </citation>
    <scope>NUCLEOTIDE SEQUENCE [LARGE SCALE GENOMIC DNA]</scope>
    <source>
        <strain evidence="2">JCM 18302</strain>
    </source>
</reference>
<dbReference type="Proteomes" id="UP001500804">
    <property type="component" value="Unassembled WGS sequence"/>
</dbReference>
<dbReference type="RefSeq" id="WP_345605762.1">
    <property type="nucleotide sequence ID" value="NZ_BAABJO010000010.1"/>
</dbReference>
<keyword evidence="2" id="KW-1185">Reference proteome</keyword>
<comment type="caution">
    <text evidence="1">The sequence shown here is derived from an EMBL/GenBank/DDBJ whole genome shotgun (WGS) entry which is preliminary data.</text>
</comment>
<name>A0ABP9NIZ5_9PSEU</name>
<evidence type="ECO:0000313" key="1">
    <source>
        <dbReference type="EMBL" id="GAA5121738.1"/>
    </source>
</evidence>
<evidence type="ECO:0000313" key="2">
    <source>
        <dbReference type="Proteomes" id="UP001500804"/>
    </source>
</evidence>
<gene>
    <name evidence="1" type="ORF">GCM10023320_30980</name>
</gene>
<dbReference type="EMBL" id="BAABJO010000010">
    <property type="protein sequence ID" value="GAA5121738.1"/>
    <property type="molecule type" value="Genomic_DNA"/>
</dbReference>